<dbReference type="AlphaFoldDB" id="A0A9P1C0M4"/>
<reference evidence="1" key="1">
    <citation type="submission" date="2022-10" db="EMBL/GenBank/DDBJ databases">
        <authorList>
            <person name="Chen Y."/>
            <person name="Dougan E. K."/>
            <person name="Chan C."/>
            <person name="Rhodes N."/>
            <person name="Thang M."/>
        </authorList>
    </citation>
    <scope>NUCLEOTIDE SEQUENCE</scope>
</reference>
<dbReference type="Proteomes" id="UP001152797">
    <property type="component" value="Unassembled WGS sequence"/>
</dbReference>
<reference evidence="2 3" key="2">
    <citation type="submission" date="2024-05" db="EMBL/GenBank/DDBJ databases">
        <authorList>
            <person name="Chen Y."/>
            <person name="Shah S."/>
            <person name="Dougan E. K."/>
            <person name="Thang M."/>
            <person name="Chan C."/>
        </authorList>
    </citation>
    <scope>NUCLEOTIDE SEQUENCE [LARGE SCALE GENOMIC DNA]</scope>
</reference>
<name>A0A9P1C0M4_9DINO</name>
<dbReference type="EMBL" id="CAMXCT010000757">
    <property type="protein sequence ID" value="CAI3982891.1"/>
    <property type="molecule type" value="Genomic_DNA"/>
</dbReference>
<gene>
    <name evidence="1" type="ORF">C1SCF055_LOCUS10551</name>
</gene>
<accession>A0A9P1C0M4</accession>
<evidence type="ECO:0000313" key="3">
    <source>
        <dbReference type="Proteomes" id="UP001152797"/>
    </source>
</evidence>
<protein>
    <submittedName>
        <fullName evidence="1">Uncharacterized protein</fullName>
    </submittedName>
</protein>
<dbReference type="EMBL" id="CAMXCT020000757">
    <property type="protein sequence ID" value="CAL1136266.1"/>
    <property type="molecule type" value="Genomic_DNA"/>
</dbReference>
<comment type="caution">
    <text evidence="1">The sequence shown here is derived from an EMBL/GenBank/DDBJ whole genome shotgun (WGS) entry which is preliminary data.</text>
</comment>
<evidence type="ECO:0000313" key="2">
    <source>
        <dbReference type="EMBL" id="CAL4770203.1"/>
    </source>
</evidence>
<organism evidence="1">
    <name type="scientific">Cladocopium goreaui</name>
    <dbReference type="NCBI Taxonomy" id="2562237"/>
    <lineage>
        <taxon>Eukaryota</taxon>
        <taxon>Sar</taxon>
        <taxon>Alveolata</taxon>
        <taxon>Dinophyceae</taxon>
        <taxon>Suessiales</taxon>
        <taxon>Symbiodiniaceae</taxon>
        <taxon>Cladocopium</taxon>
    </lineage>
</organism>
<proteinExistence type="predicted"/>
<dbReference type="EMBL" id="CAMXCT030000757">
    <property type="protein sequence ID" value="CAL4770203.1"/>
    <property type="molecule type" value="Genomic_DNA"/>
</dbReference>
<evidence type="ECO:0000313" key="1">
    <source>
        <dbReference type="EMBL" id="CAI3982891.1"/>
    </source>
</evidence>
<sequence>MKQKVRAVSSSFGCWKVWLTHLFRLVDIDTLQPLSDVPMAREWHPVEEFTTCMILSFRGIDTSMMPGEDQRQRILSTIRLYPAFSEGFQGCLQLFCGPAKRIVGGMHFEYFKFIATKTFESCGRTRPPM</sequence>
<keyword evidence="3" id="KW-1185">Reference proteome</keyword>